<sequence>MDCHRENVILINSHITSRPSTFQDPLLLSKSPSFFLCQATPQSIYHLLPLFTAQRTPGIGFSYCCTVFGKSARKRCIPFINNSLLQLDCILNVVESSNSSSLVPSMFYCVHIWTARWPASDVHLLGQTVPCWVRRVWSCVIVLKYL</sequence>
<name>A0AAV4EJ09_9GAST</name>
<proteinExistence type="predicted"/>
<dbReference type="EMBL" id="BMAT01010806">
    <property type="protein sequence ID" value="GFR61103.1"/>
    <property type="molecule type" value="Genomic_DNA"/>
</dbReference>
<organism evidence="1 2">
    <name type="scientific">Elysia marginata</name>
    <dbReference type="NCBI Taxonomy" id="1093978"/>
    <lineage>
        <taxon>Eukaryota</taxon>
        <taxon>Metazoa</taxon>
        <taxon>Spiralia</taxon>
        <taxon>Lophotrochozoa</taxon>
        <taxon>Mollusca</taxon>
        <taxon>Gastropoda</taxon>
        <taxon>Heterobranchia</taxon>
        <taxon>Euthyneura</taxon>
        <taxon>Panpulmonata</taxon>
        <taxon>Sacoglossa</taxon>
        <taxon>Placobranchoidea</taxon>
        <taxon>Plakobranchidae</taxon>
        <taxon>Elysia</taxon>
    </lineage>
</organism>
<reference evidence="1 2" key="1">
    <citation type="journal article" date="2021" name="Elife">
        <title>Chloroplast acquisition without the gene transfer in kleptoplastic sea slugs, Plakobranchus ocellatus.</title>
        <authorList>
            <person name="Maeda T."/>
            <person name="Takahashi S."/>
            <person name="Yoshida T."/>
            <person name="Shimamura S."/>
            <person name="Takaki Y."/>
            <person name="Nagai Y."/>
            <person name="Toyoda A."/>
            <person name="Suzuki Y."/>
            <person name="Arimoto A."/>
            <person name="Ishii H."/>
            <person name="Satoh N."/>
            <person name="Nishiyama T."/>
            <person name="Hasebe M."/>
            <person name="Maruyama T."/>
            <person name="Minagawa J."/>
            <person name="Obokata J."/>
            <person name="Shigenobu S."/>
        </authorList>
    </citation>
    <scope>NUCLEOTIDE SEQUENCE [LARGE SCALE GENOMIC DNA]</scope>
</reference>
<dbReference type="AlphaFoldDB" id="A0AAV4EJ09"/>
<evidence type="ECO:0000313" key="2">
    <source>
        <dbReference type="Proteomes" id="UP000762676"/>
    </source>
</evidence>
<comment type="caution">
    <text evidence="1">The sequence shown here is derived from an EMBL/GenBank/DDBJ whole genome shotgun (WGS) entry which is preliminary data.</text>
</comment>
<accession>A0AAV4EJ09</accession>
<keyword evidence="2" id="KW-1185">Reference proteome</keyword>
<dbReference type="Proteomes" id="UP000762676">
    <property type="component" value="Unassembled WGS sequence"/>
</dbReference>
<evidence type="ECO:0000313" key="1">
    <source>
        <dbReference type="EMBL" id="GFR61103.1"/>
    </source>
</evidence>
<gene>
    <name evidence="1" type="ORF">ElyMa_005425400</name>
</gene>
<protein>
    <submittedName>
        <fullName evidence="1">Uncharacterized protein</fullName>
    </submittedName>
</protein>